<dbReference type="BioCyc" id="PSP1104324:GJSN-840-MONOMER"/>
<dbReference type="InterPro" id="IPR015947">
    <property type="entry name" value="PUA-like_sf"/>
</dbReference>
<dbReference type="HOGENOM" id="CLU_135561_2_0_2"/>
<name>G7VAZ1_9CREN</name>
<reference evidence="1 2" key="1">
    <citation type="journal article" date="2012" name="J. Bacteriol.">
        <title>Complete genome sequence of strain 1860, a crenarchaeon of the genus pyrobaculum able to grow with various electron acceptors.</title>
        <authorList>
            <person name="Mardanov A.V."/>
            <person name="Gumerov V.M."/>
            <person name="Slobodkina G.B."/>
            <person name="Beletsky A.V."/>
            <person name="Bonch-Osmolovskaya E.A."/>
            <person name="Ravin N.V."/>
            <person name="Skryabin K.G."/>
        </authorList>
    </citation>
    <scope>NUCLEOTIDE SEQUENCE [LARGE SCALE GENOMIC DNA]</scope>
    <source>
        <strain evidence="1 2">1860</strain>
    </source>
</reference>
<gene>
    <name evidence="1" type="ORF">P186_0860</name>
</gene>
<sequence>MVKSRSTSDVEENPPPSRRYILMSIKPRFGWEILSGRKKYELRRLAGPLVEPGDVVYLYFTKPTAAVAGRFTAGVVFVAPPSNIPQLLAELGDVGVGGEDMEYVRGARYAMLIQVREHAQCRAPVKLSDLGLRPPPSYRRLDRYMGARLDELCEPPPKPGT</sequence>
<dbReference type="SUPFAM" id="SSF88697">
    <property type="entry name" value="PUA domain-like"/>
    <property type="match status" value="1"/>
</dbReference>
<organism evidence="1 2">
    <name type="scientific">Pyrobaculum ferrireducens</name>
    <dbReference type="NCBI Taxonomy" id="1104324"/>
    <lineage>
        <taxon>Archaea</taxon>
        <taxon>Thermoproteota</taxon>
        <taxon>Thermoprotei</taxon>
        <taxon>Thermoproteales</taxon>
        <taxon>Thermoproteaceae</taxon>
        <taxon>Pyrobaculum</taxon>
    </lineage>
</organism>
<dbReference type="AlphaFoldDB" id="G7VAZ1"/>
<proteinExistence type="predicted"/>
<dbReference type="KEGG" id="pyr:P186_0860"/>
<evidence type="ECO:0000313" key="1">
    <source>
        <dbReference type="EMBL" id="AET32301.1"/>
    </source>
</evidence>
<evidence type="ECO:0008006" key="3">
    <source>
        <dbReference type="Google" id="ProtNLM"/>
    </source>
</evidence>
<accession>G7VAZ1</accession>
<dbReference type="STRING" id="1104324.P186_0860"/>
<protein>
    <recommendedName>
        <fullName evidence="3">ASCH domain-containing protein</fullName>
    </recommendedName>
</protein>
<evidence type="ECO:0000313" key="2">
    <source>
        <dbReference type="Proteomes" id="UP000005867"/>
    </source>
</evidence>
<dbReference type="EMBL" id="CP003098">
    <property type="protein sequence ID" value="AET32301.1"/>
    <property type="molecule type" value="Genomic_DNA"/>
</dbReference>
<keyword evidence="2" id="KW-1185">Reference proteome</keyword>
<dbReference type="Proteomes" id="UP000005867">
    <property type="component" value="Chromosome"/>
</dbReference>
<dbReference type="eggNOG" id="arCOG01734">
    <property type="taxonomic scope" value="Archaea"/>
</dbReference>